<evidence type="ECO:0000256" key="3">
    <source>
        <dbReference type="ARBA" id="ARBA00022722"/>
    </source>
</evidence>
<evidence type="ECO:0000313" key="15">
    <source>
        <dbReference type="EMBL" id="QEK39847.1"/>
    </source>
</evidence>
<keyword evidence="9" id="KW-0238">DNA-binding</keyword>
<dbReference type="InterPro" id="IPR002176">
    <property type="entry name" value="X-over_junc_endoDNase_RuvC"/>
</dbReference>
<evidence type="ECO:0000256" key="13">
    <source>
        <dbReference type="ARBA" id="ARBA00029488"/>
    </source>
</evidence>
<evidence type="ECO:0000256" key="8">
    <source>
        <dbReference type="ARBA" id="ARBA00022842"/>
    </source>
</evidence>
<comment type="catalytic activity">
    <reaction evidence="12">
        <text>Endonucleolytic cleavage at a junction such as a reciprocal single-stranded crossover between two homologous DNA duplexes (Holliday junction).</text>
        <dbReference type="EC" id="3.1.21.10"/>
    </reaction>
</comment>
<dbReference type="CDD" id="cd16962">
    <property type="entry name" value="RuvC"/>
    <property type="match status" value="1"/>
</dbReference>
<evidence type="ECO:0000256" key="11">
    <source>
        <dbReference type="ARBA" id="ARBA00023204"/>
    </source>
</evidence>
<dbReference type="PANTHER" id="PTHR30194">
    <property type="entry name" value="CROSSOVER JUNCTION ENDODEOXYRIBONUCLEASE RUVC"/>
    <property type="match status" value="1"/>
</dbReference>
<keyword evidence="5" id="KW-0255">Endonuclease</keyword>
<evidence type="ECO:0000256" key="2">
    <source>
        <dbReference type="ARBA" id="ARBA00022490"/>
    </source>
</evidence>
<keyword evidence="8" id="KW-0460">Magnesium</keyword>
<keyword evidence="6" id="KW-0227">DNA damage</keyword>
<keyword evidence="10" id="KW-0233">DNA recombination</keyword>
<dbReference type="InterPro" id="IPR036397">
    <property type="entry name" value="RNaseH_sf"/>
</dbReference>
<dbReference type="EMBL" id="CP043312">
    <property type="protein sequence ID" value="QEK39847.1"/>
    <property type="molecule type" value="Genomic_DNA"/>
</dbReference>
<accession>A0A5C0UJ87</accession>
<evidence type="ECO:0000256" key="14">
    <source>
        <dbReference type="ARBA" id="ARBA00030265"/>
    </source>
</evidence>
<evidence type="ECO:0000256" key="12">
    <source>
        <dbReference type="ARBA" id="ARBA00029354"/>
    </source>
</evidence>
<evidence type="ECO:0000256" key="4">
    <source>
        <dbReference type="ARBA" id="ARBA00022723"/>
    </source>
</evidence>
<dbReference type="GO" id="GO:0006310">
    <property type="term" value="P:DNA recombination"/>
    <property type="evidence" value="ECO:0007669"/>
    <property type="project" value="UniProtKB-KW"/>
</dbReference>
<dbReference type="PRINTS" id="PR00696">
    <property type="entry name" value="RSOLVASERUVC"/>
</dbReference>
<keyword evidence="4" id="KW-0479">Metal-binding</keyword>
<dbReference type="GO" id="GO:0009432">
    <property type="term" value="P:SOS response"/>
    <property type="evidence" value="ECO:0007669"/>
    <property type="project" value="UniProtKB-ARBA"/>
</dbReference>
<keyword evidence="16" id="KW-1185">Reference proteome</keyword>
<dbReference type="Pfam" id="PF02075">
    <property type="entry name" value="RuvC"/>
    <property type="match status" value="1"/>
</dbReference>
<keyword evidence="11" id="KW-0234">DNA repair</keyword>
<keyword evidence="7" id="KW-0378">Hydrolase</keyword>
<organism evidence="15 16">
    <name type="scientific">Candidatus Sneabacter namystus</name>
    <dbReference type="NCBI Taxonomy" id="2601646"/>
    <lineage>
        <taxon>Bacteria</taxon>
        <taxon>Pseudomonadati</taxon>
        <taxon>Pseudomonadota</taxon>
        <taxon>Alphaproteobacteria</taxon>
        <taxon>Rickettsiales</taxon>
        <taxon>Rickettsiaceae</taxon>
        <taxon>Rickettsieae</taxon>
        <taxon>Candidatus Sneabacter</taxon>
    </lineage>
</organism>
<dbReference type="GO" id="GO:0046872">
    <property type="term" value="F:metal ion binding"/>
    <property type="evidence" value="ECO:0007669"/>
    <property type="project" value="UniProtKB-KW"/>
</dbReference>
<evidence type="ECO:0000256" key="9">
    <source>
        <dbReference type="ARBA" id="ARBA00023125"/>
    </source>
</evidence>
<sequence length="158" mass="17436">MRIFGIDPSVLVCGWSLIEYSDGAASYIDSDTIFTNPAENISIRLYKLMKKFHELLDEHRPDAISIEEVFLRKDIGVVFKLSYVRGIILALAGDRKIPVIEVAPVTVKKVVTGNGKSGKAQVRNFVVKVVHNNGIRFSSYDESDALAIAYCAGVVGKF</sequence>
<dbReference type="FunFam" id="3.30.420.10:FF:000002">
    <property type="entry name" value="Crossover junction endodeoxyribonuclease RuvC"/>
    <property type="match status" value="1"/>
</dbReference>
<dbReference type="EC" id="3.1.21.10" evidence="13"/>
<dbReference type="AlphaFoldDB" id="A0A5C0UJ87"/>
<reference evidence="15 16" key="1">
    <citation type="submission" date="2019-08" db="EMBL/GenBank/DDBJ databases">
        <title>Highly reduced genomes of protist endosymbionts show evolutionary convergence.</title>
        <authorList>
            <person name="George E."/>
            <person name="Husnik F."/>
            <person name="Tashyreva D."/>
            <person name="Prokopchuk G."/>
            <person name="Horak A."/>
            <person name="Kwong W.K."/>
            <person name="Lukes J."/>
            <person name="Keeling P.J."/>
        </authorList>
    </citation>
    <scope>NUCLEOTIDE SEQUENCE [LARGE SCALE GENOMIC DNA]</scope>
    <source>
        <strain evidence="15">1621</strain>
    </source>
</reference>
<gene>
    <name evidence="15" type="ORF">FZC37_02860</name>
</gene>
<dbReference type="PANTHER" id="PTHR30194:SF3">
    <property type="entry name" value="CROSSOVER JUNCTION ENDODEOXYRIBONUCLEASE RUVC"/>
    <property type="match status" value="1"/>
</dbReference>
<dbReference type="Gene3D" id="3.30.420.10">
    <property type="entry name" value="Ribonuclease H-like superfamily/Ribonuclease H"/>
    <property type="match status" value="1"/>
</dbReference>
<keyword evidence="3" id="KW-0540">Nuclease</keyword>
<dbReference type="GO" id="GO:0008821">
    <property type="term" value="F:crossover junction DNA endonuclease activity"/>
    <property type="evidence" value="ECO:0007669"/>
    <property type="project" value="UniProtKB-EC"/>
</dbReference>
<evidence type="ECO:0000256" key="1">
    <source>
        <dbReference type="ARBA" id="ARBA00009518"/>
    </source>
</evidence>
<dbReference type="InterPro" id="IPR012337">
    <property type="entry name" value="RNaseH-like_sf"/>
</dbReference>
<evidence type="ECO:0000256" key="6">
    <source>
        <dbReference type="ARBA" id="ARBA00022763"/>
    </source>
</evidence>
<dbReference type="GO" id="GO:0006281">
    <property type="term" value="P:DNA repair"/>
    <property type="evidence" value="ECO:0007669"/>
    <property type="project" value="UniProtKB-KW"/>
</dbReference>
<evidence type="ECO:0000256" key="7">
    <source>
        <dbReference type="ARBA" id="ARBA00022801"/>
    </source>
</evidence>
<name>A0A5C0UJ87_9RICK</name>
<dbReference type="Proteomes" id="UP000323844">
    <property type="component" value="Chromosome"/>
</dbReference>
<comment type="similarity">
    <text evidence="1">Belongs to the RuvC family.</text>
</comment>
<proteinExistence type="inferred from homology"/>
<evidence type="ECO:0000256" key="10">
    <source>
        <dbReference type="ARBA" id="ARBA00023172"/>
    </source>
</evidence>
<dbReference type="RefSeq" id="WP_148952208.1">
    <property type="nucleotide sequence ID" value="NZ_CP043312.1"/>
</dbReference>
<dbReference type="GO" id="GO:0003677">
    <property type="term" value="F:DNA binding"/>
    <property type="evidence" value="ECO:0007669"/>
    <property type="project" value="UniProtKB-KW"/>
</dbReference>
<evidence type="ECO:0000313" key="16">
    <source>
        <dbReference type="Proteomes" id="UP000323844"/>
    </source>
</evidence>
<keyword evidence="2" id="KW-0963">Cytoplasm</keyword>
<dbReference type="SUPFAM" id="SSF53098">
    <property type="entry name" value="Ribonuclease H-like"/>
    <property type="match status" value="1"/>
</dbReference>
<evidence type="ECO:0000256" key="5">
    <source>
        <dbReference type="ARBA" id="ARBA00022759"/>
    </source>
</evidence>
<protein>
    <recommendedName>
        <fullName evidence="13">crossover junction endodeoxyribonuclease</fullName>
        <ecNumber evidence="13">3.1.21.10</ecNumber>
    </recommendedName>
    <alternativeName>
        <fullName evidence="14">Holliday junction resolvase RuvC</fullName>
    </alternativeName>
</protein>
<dbReference type="KEGG" id="snay:FZC37_02860"/>
<dbReference type="OrthoDB" id="9805499at2"/>